<dbReference type="KEGG" id="pms:KNP414_07129"/>
<keyword evidence="10" id="KW-0472">Membrane</keyword>
<evidence type="ECO:0000259" key="11">
    <source>
        <dbReference type="PROSITE" id="PS50109"/>
    </source>
</evidence>
<evidence type="ECO:0000256" key="5">
    <source>
        <dbReference type="ARBA" id="ARBA00022741"/>
    </source>
</evidence>
<reference evidence="14" key="1">
    <citation type="submission" date="2011-06" db="EMBL/GenBank/DDBJ databases">
        <title>Complete genome sequence of Paenibacillus mucilaginosus KNP414.</title>
        <authorList>
            <person name="Wang J."/>
            <person name="Hu S."/>
            <person name="Hu X."/>
            <person name="Zhang B."/>
            <person name="Dong D."/>
            <person name="Zhang S."/>
            <person name="Zhao K."/>
            <person name="Wu D."/>
        </authorList>
    </citation>
    <scope>NUCLEOTIDE SEQUENCE [LARGE SCALE GENOMIC DNA]</scope>
    <source>
        <strain evidence="14">KNP414</strain>
    </source>
</reference>
<dbReference type="SUPFAM" id="SSF52172">
    <property type="entry name" value="CheY-like"/>
    <property type="match status" value="1"/>
</dbReference>
<feature type="transmembrane region" description="Helical" evidence="10">
    <location>
        <begin position="201"/>
        <end position="218"/>
    </location>
</feature>
<comment type="catalytic activity">
    <reaction evidence="1">
        <text>ATP + protein L-histidine = ADP + protein N-phospho-L-histidine.</text>
        <dbReference type="EC" id="2.7.13.3"/>
    </reaction>
</comment>
<dbReference type="PANTHER" id="PTHR43047:SF64">
    <property type="entry name" value="HISTIDINE KINASE CONTAINING CHEY-HOMOLOGOUS RECEIVER DOMAIN AND PAS DOMAIN-RELATED"/>
    <property type="match status" value="1"/>
</dbReference>
<gene>
    <name evidence="13" type="ordered locus">KNP414_07129</name>
</gene>
<evidence type="ECO:0000256" key="9">
    <source>
        <dbReference type="PROSITE-ProRule" id="PRU00169"/>
    </source>
</evidence>
<protein>
    <recommendedName>
        <fullName evidence="2">histidine kinase</fullName>
        <ecNumber evidence="2">2.7.13.3</ecNumber>
    </recommendedName>
</protein>
<dbReference type="PATRIC" id="fig|1036673.3.peg.6647"/>
<accession>F8FM13</accession>
<keyword evidence="8" id="KW-0902">Two-component regulatory system</keyword>
<dbReference type="InterPro" id="IPR003594">
    <property type="entry name" value="HATPase_dom"/>
</dbReference>
<dbReference type="PROSITE" id="PS50109">
    <property type="entry name" value="HIS_KIN"/>
    <property type="match status" value="1"/>
</dbReference>
<dbReference type="AlphaFoldDB" id="F8FM13"/>
<sequence length="842" mass="95896">MLKVVCKLMVFIVITYILAYGQLAWTNHEKSHGELIQLNKWEFMTGDSLDPSDRKSFKDLSLLPGVAEDNSIYWITTKIPDAAFRDPSLYILIFGKYEVYLEDHLIYRYGVIDPNKESSFYSTPQRLISLPEDAGGKTMTIRVQSLRDPIGPRGSVWLGESSNIILHVTKQESLQIQLSMFYLFIGLISLILFLRLKNQPILLSFTWVSFCVGVYLLARTSSKDFFFDHPSLWAFIECISLSLMVAGFLHFLSHVIHPYKSKLVHYSSFGCVGFTIVIAFLILFTDASLKLVFTSLQIVVFAGAILTTVSLLQNAYYHRNVPKNLYMAISLLAVCAIHDTLSHSLLWNIQLRLFLPGLLMFLLILMVVLYQKLSHQWEEYVHDLESKNAALNQLNQFKNQVLTNTSHELRTPLHGIIGLAQVLLSQVEAGQRRNLELIIKSGKRLSHLINDILDINRLEQDQFHLQPSPFQIRTTVDHIFQLLEPIKKNGVVFINQVPDICIIADENRMLQILSNLIGNAAKFTVCGSIRVTAELNKESKDQLVLKVEDTGPGISPEQLQYIFKEFYVPTSIIMDDNKMVGSGLGLAITKRLVEVQGGSITAQSTIGVGTTFTCELPIPIVEDFTSQSENLDFPYTPPVYFTEIPKYKASLLIVDDEDINRLVIQGALQSIDQWDLHFASTAEQALSMAHAIQPDLIILDIMLPDLDGFELCRQLRENPPVEDMKILILTARGFQDAHKGYEAGADEYLQKPADPVELVYRISAHLQARWFLRKQKHSVLTERQIRFLELAYQHPQSCKEELADMMFIKYETLKKDVLKINQHFNSRTYMEAALQAKKQNFI</sequence>
<proteinExistence type="predicted"/>
<evidence type="ECO:0000256" key="4">
    <source>
        <dbReference type="ARBA" id="ARBA00022679"/>
    </source>
</evidence>
<evidence type="ECO:0000256" key="8">
    <source>
        <dbReference type="ARBA" id="ARBA00023012"/>
    </source>
</evidence>
<evidence type="ECO:0000256" key="1">
    <source>
        <dbReference type="ARBA" id="ARBA00000085"/>
    </source>
</evidence>
<reference evidence="13 14" key="2">
    <citation type="journal article" date="2013" name="Genome Announc.">
        <title>Genome Sequence of Growth-Improving Paenibacillus mucilaginosus Strain KNP414.</title>
        <authorList>
            <person name="Lu J.J."/>
            <person name="Wang J.F."/>
            <person name="Hu X.F."/>
        </authorList>
    </citation>
    <scope>NUCLEOTIDE SEQUENCE [LARGE SCALE GENOMIC DNA]</scope>
    <source>
        <strain evidence="13 14">KNP414</strain>
    </source>
</reference>
<evidence type="ECO:0000313" key="14">
    <source>
        <dbReference type="Proteomes" id="UP000006620"/>
    </source>
</evidence>
<dbReference type="Pfam" id="PF00072">
    <property type="entry name" value="Response_reg"/>
    <property type="match status" value="1"/>
</dbReference>
<dbReference type="CDD" id="cd17574">
    <property type="entry name" value="REC_OmpR"/>
    <property type="match status" value="1"/>
</dbReference>
<dbReference type="SUPFAM" id="SSF47384">
    <property type="entry name" value="Homodimeric domain of signal transducing histidine kinase"/>
    <property type="match status" value="1"/>
</dbReference>
<feature type="domain" description="Response regulatory" evidence="12">
    <location>
        <begin position="650"/>
        <end position="766"/>
    </location>
</feature>
<dbReference type="EMBL" id="CP002869">
    <property type="protein sequence ID" value="AEI45639.1"/>
    <property type="molecule type" value="Genomic_DNA"/>
</dbReference>
<dbReference type="GO" id="GO:0005524">
    <property type="term" value="F:ATP binding"/>
    <property type="evidence" value="ECO:0007669"/>
    <property type="project" value="UniProtKB-KW"/>
</dbReference>
<dbReference type="PROSITE" id="PS50110">
    <property type="entry name" value="RESPONSE_REGULATORY"/>
    <property type="match status" value="1"/>
</dbReference>
<dbReference type="CDD" id="cd00082">
    <property type="entry name" value="HisKA"/>
    <property type="match status" value="1"/>
</dbReference>
<keyword evidence="10" id="KW-1133">Transmembrane helix</keyword>
<dbReference type="EC" id="2.7.13.3" evidence="2"/>
<keyword evidence="7" id="KW-0067">ATP-binding</keyword>
<name>F8FM13_PAEMK</name>
<keyword evidence="5" id="KW-0547">Nucleotide-binding</keyword>
<keyword evidence="4" id="KW-0808">Transferase</keyword>
<feature type="transmembrane region" description="Helical" evidence="10">
    <location>
        <begin position="263"/>
        <end position="285"/>
    </location>
</feature>
<dbReference type="Pfam" id="PF00512">
    <property type="entry name" value="HisKA"/>
    <property type="match status" value="1"/>
</dbReference>
<keyword evidence="10" id="KW-0812">Transmembrane</keyword>
<dbReference type="PRINTS" id="PR00344">
    <property type="entry name" value="BCTRLSENSOR"/>
</dbReference>
<feature type="modified residue" description="4-aspartylphosphate" evidence="9">
    <location>
        <position position="700"/>
    </location>
</feature>
<dbReference type="Gene3D" id="3.30.565.10">
    <property type="entry name" value="Histidine kinase-like ATPase, C-terminal domain"/>
    <property type="match status" value="1"/>
</dbReference>
<keyword evidence="6 13" id="KW-0418">Kinase</keyword>
<dbReference type="InterPro" id="IPR036097">
    <property type="entry name" value="HisK_dim/P_sf"/>
</dbReference>
<keyword evidence="3 9" id="KW-0597">Phosphoprotein</keyword>
<dbReference type="InterPro" id="IPR001789">
    <property type="entry name" value="Sig_transdc_resp-reg_receiver"/>
</dbReference>
<evidence type="ECO:0000256" key="10">
    <source>
        <dbReference type="SAM" id="Phobius"/>
    </source>
</evidence>
<dbReference type="InterPro" id="IPR005467">
    <property type="entry name" value="His_kinase_dom"/>
</dbReference>
<feature type="transmembrane region" description="Helical" evidence="10">
    <location>
        <begin position="353"/>
        <end position="370"/>
    </location>
</feature>
<dbReference type="SMART" id="SM00388">
    <property type="entry name" value="HisKA"/>
    <property type="match status" value="1"/>
</dbReference>
<feature type="domain" description="Histidine kinase" evidence="11">
    <location>
        <begin position="404"/>
        <end position="620"/>
    </location>
</feature>
<evidence type="ECO:0000256" key="3">
    <source>
        <dbReference type="ARBA" id="ARBA00022553"/>
    </source>
</evidence>
<dbReference type="Gene3D" id="1.10.287.130">
    <property type="match status" value="1"/>
</dbReference>
<dbReference type="InterPro" id="IPR011006">
    <property type="entry name" value="CheY-like_superfamily"/>
</dbReference>
<feature type="transmembrane region" description="Helical" evidence="10">
    <location>
        <begin position="230"/>
        <end position="251"/>
    </location>
</feature>
<dbReference type="PANTHER" id="PTHR43047">
    <property type="entry name" value="TWO-COMPONENT HISTIDINE PROTEIN KINASE"/>
    <property type="match status" value="1"/>
</dbReference>
<dbReference type="Proteomes" id="UP000006620">
    <property type="component" value="Chromosome"/>
</dbReference>
<dbReference type="SUPFAM" id="SSF55874">
    <property type="entry name" value="ATPase domain of HSP90 chaperone/DNA topoisomerase II/histidine kinase"/>
    <property type="match status" value="1"/>
</dbReference>
<dbReference type="SMART" id="SM00448">
    <property type="entry name" value="REC"/>
    <property type="match status" value="1"/>
</dbReference>
<evidence type="ECO:0000256" key="6">
    <source>
        <dbReference type="ARBA" id="ARBA00022777"/>
    </source>
</evidence>
<evidence type="ECO:0000256" key="7">
    <source>
        <dbReference type="ARBA" id="ARBA00022840"/>
    </source>
</evidence>
<dbReference type="Pfam" id="PF02518">
    <property type="entry name" value="HATPase_c"/>
    <property type="match status" value="1"/>
</dbReference>
<dbReference type="SMART" id="SM00387">
    <property type="entry name" value="HATPase_c"/>
    <property type="match status" value="1"/>
</dbReference>
<dbReference type="GO" id="GO:0000155">
    <property type="term" value="F:phosphorelay sensor kinase activity"/>
    <property type="evidence" value="ECO:0007669"/>
    <property type="project" value="InterPro"/>
</dbReference>
<feature type="transmembrane region" description="Helical" evidence="10">
    <location>
        <begin position="174"/>
        <end position="194"/>
    </location>
</feature>
<organism evidence="13 14">
    <name type="scientific">Paenibacillus mucilaginosus (strain KNP414)</name>
    <dbReference type="NCBI Taxonomy" id="1036673"/>
    <lineage>
        <taxon>Bacteria</taxon>
        <taxon>Bacillati</taxon>
        <taxon>Bacillota</taxon>
        <taxon>Bacilli</taxon>
        <taxon>Bacillales</taxon>
        <taxon>Paenibacillaceae</taxon>
        <taxon>Paenibacillus</taxon>
    </lineage>
</organism>
<dbReference type="RefSeq" id="WP_013920780.1">
    <property type="nucleotide sequence ID" value="NC_015690.1"/>
</dbReference>
<evidence type="ECO:0000259" key="12">
    <source>
        <dbReference type="PROSITE" id="PS50110"/>
    </source>
</evidence>
<evidence type="ECO:0000313" key="13">
    <source>
        <dbReference type="EMBL" id="AEI45639.1"/>
    </source>
</evidence>
<dbReference type="InterPro" id="IPR036890">
    <property type="entry name" value="HATPase_C_sf"/>
</dbReference>
<dbReference type="Gene3D" id="3.40.50.2300">
    <property type="match status" value="1"/>
</dbReference>
<dbReference type="InterPro" id="IPR004358">
    <property type="entry name" value="Sig_transdc_His_kin-like_C"/>
</dbReference>
<feature type="transmembrane region" description="Helical" evidence="10">
    <location>
        <begin position="291"/>
        <end position="312"/>
    </location>
</feature>
<dbReference type="HOGENOM" id="CLU_337975_0_0_9"/>
<dbReference type="InterPro" id="IPR003661">
    <property type="entry name" value="HisK_dim/P_dom"/>
</dbReference>
<evidence type="ECO:0000256" key="2">
    <source>
        <dbReference type="ARBA" id="ARBA00012438"/>
    </source>
</evidence>